<keyword evidence="2" id="KW-1185">Reference proteome</keyword>
<evidence type="ECO:0000313" key="2">
    <source>
        <dbReference type="Proteomes" id="UP000887013"/>
    </source>
</evidence>
<proteinExistence type="predicted"/>
<dbReference type="AlphaFoldDB" id="A0A8X6QMT2"/>
<dbReference type="EMBL" id="BMAW01130098">
    <property type="protein sequence ID" value="GFU33512.1"/>
    <property type="molecule type" value="Genomic_DNA"/>
</dbReference>
<dbReference type="Proteomes" id="UP000887013">
    <property type="component" value="Unassembled WGS sequence"/>
</dbReference>
<reference evidence="1" key="1">
    <citation type="submission" date="2020-08" db="EMBL/GenBank/DDBJ databases">
        <title>Multicomponent nature underlies the extraordinary mechanical properties of spider dragline silk.</title>
        <authorList>
            <person name="Kono N."/>
            <person name="Nakamura H."/>
            <person name="Mori M."/>
            <person name="Yoshida Y."/>
            <person name="Ohtoshi R."/>
            <person name="Malay A.D."/>
            <person name="Moran D.A.P."/>
            <person name="Tomita M."/>
            <person name="Numata K."/>
            <person name="Arakawa K."/>
        </authorList>
    </citation>
    <scope>NUCLEOTIDE SEQUENCE</scope>
</reference>
<comment type="caution">
    <text evidence="1">The sequence shown here is derived from an EMBL/GenBank/DDBJ whole genome shotgun (WGS) entry which is preliminary data.</text>
</comment>
<organism evidence="1 2">
    <name type="scientific">Nephila pilipes</name>
    <name type="common">Giant wood spider</name>
    <name type="synonym">Nephila maculata</name>
    <dbReference type="NCBI Taxonomy" id="299642"/>
    <lineage>
        <taxon>Eukaryota</taxon>
        <taxon>Metazoa</taxon>
        <taxon>Ecdysozoa</taxon>
        <taxon>Arthropoda</taxon>
        <taxon>Chelicerata</taxon>
        <taxon>Arachnida</taxon>
        <taxon>Araneae</taxon>
        <taxon>Araneomorphae</taxon>
        <taxon>Entelegynae</taxon>
        <taxon>Araneoidea</taxon>
        <taxon>Nephilidae</taxon>
        <taxon>Nephila</taxon>
    </lineage>
</organism>
<sequence>MRIKRYPLPMSTRLKVGNAVTEEDRMVEVCGRLYSRRTIISKSKVPPTEVDVDGSRQYHRKISPPVMKCSSYSTSREPRVNDLKILQIRWKMQEPSTELRF</sequence>
<protein>
    <submittedName>
        <fullName evidence="1">Uncharacterized protein</fullName>
    </submittedName>
</protein>
<accession>A0A8X6QMT2</accession>
<evidence type="ECO:0000313" key="1">
    <source>
        <dbReference type="EMBL" id="GFU33512.1"/>
    </source>
</evidence>
<name>A0A8X6QMT2_NEPPI</name>
<gene>
    <name evidence="1" type="ORF">NPIL_20931</name>
</gene>